<keyword evidence="2" id="KW-1185">Reference proteome</keyword>
<evidence type="ECO:0000313" key="1">
    <source>
        <dbReference type="EMBL" id="TFK74651.1"/>
    </source>
</evidence>
<protein>
    <submittedName>
        <fullName evidence="1">Uncharacterized protein</fullName>
    </submittedName>
</protein>
<accession>A0ACD3B9Q4</accession>
<organism evidence="1 2">
    <name type="scientific">Pluteus cervinus</name>
    <dbReference type="NCBI Taxonomy" id="181527"/>
    <lineage>
        <taxon>Eukaryota</taxon>
        <taxon>Fungi</taxon>
        <taxon>Dikarya</taxon>
        <taxon>Basidiomycota</taxon>
        <taxon>Agaricomycotina</taxon>
        <taxon>Agaricomycetes</taxon>
        <taxon>Agaricomycetidae</taxon>
        <taxon>Agaricales</taxon>
        <taxon>Pluteineae</taxon>
        <taxon>Pluteaceae</taxon>
        <taxon>Pluteus</taxon>
    </lineage>
</organism>
<evidence type="ECO:0000313" key="2">
    <source>
        <dbReference type="Proteomes" id="UP000308600"/>
    </source>
</evidence>
<dbReference type="Proteomes" id="UP000308600">
    <property type="component" value="Unassembled WGS sequence"/>
</dbReference>
<reference evidence="1 2" key="1">
    <citation type="journal article" date="2019" name="Nat. Ecol. Evol.">
        <title>Megaphylogeny resolves global patterns of mushroom evolution.</title>
        <authorList>
            <person name="Varga T."/>
            <person name="Krizsan K."/>
            <person name="Foldi C."/>
            <person name="Dima B."/>
            <person name="Sanchez-Garcia M."/>
            <person name="Sanchez-Ramirez S."/>
            <person name="Szollosi G.J."/>
            <person name="Szarkandi J.G."/>
            <person name="Papp V."/>
            <person name="Albert L."/>
            <person name="Andreopoulos W."/>
            <person name="Angelini C."/>
            <person name="Antonin V."/>
            <person name="Barry K.W."/>
            <person name="Bougher N.L."/>
            <person name="Buchanan P."/>
            <person name="Buyck B."/>
            <person name="Bense V."/>
            <person name="Catcheside P."/>
            <person name="Chovatia M."/>
            <person name="Cooper J."/>
            <person name="Damon W."/>
            <person name="Desjardin D."/>
            <person name="Finy P."/>
            <person name="Geml J."/>
            <person name="Haridas S."/>
            <person name="Hughes K."/>
            <person name="Justo A."/>
            <person name="Karasinski D."/>
            <person name="Kautmanova I."/>
            <person name="Kiss B."/>
            <person name="Kocsube S."/>
            <person name="Kotiranta H."/>
            <person name="LaButti K.M."/>
            <person name="Lechner B.E."/>
            <person name="Liimatainen K."/>
            <person name="Lipzen A."/>
            <person name="Lukacs Z."/>
            <person name="Mihaltcheva S."/>
            <person name="Morgado L.N."/>
            <person name="Niskanen T."/>
            <person name="Noordeloos M.E."/>
            <person name="Ohm R.A."/>
            <person name="Ortiz-Santana B."/>
            <person name="Ovrebo C."/>
            <person name="Racz N."/>
            <person name="Riley R."/>
            <person name="Savchenko A."/>
            <person name="Shiryaev A."/>
            <person name="Soop K."/>
            <person name="Spirin V."/>
            <person name="Szebenyi C."/>
            <person name="Tomsovsky M."/>
            <person name="Tulloss R.E."/>
            <person name="Uehling J."/>
            <person name="Grigoriev I.V."/>
            <person name="Vagvolgyi C."/>
            <person name="Papp T."/>
            <person name="Martin F.M."/>
            <person name="Miettinen O."/>
            <person name="Hibbett D.S."/>
            <person name="Nagy L.G."/>
        </authorList>
    </citation>
    <scope>NUCLEOTIDE SEQUENCE [LARGE SCALE GENOMIC DNA]</scope>
    <source>
        <strain evidence="1 2">NL-1719</strain>
    </source>
</reference>
<dbReference type="EMBL" id="ML208267">
    <property type="protein sequence ID" value="TFK74651.1"/>
    <property type="molecule type" value="Genomic_DNA"/>
</dbReference>
<sequence>MPKTRNVSRSASGASLAAHGNTVVPPTTTTTNIRNVSTALSTTLPPAPQSPLPAHTHMTPKRPKKQPFQDITARYVADAPEVSEGLGLGGSEEDVGKALAVTDHRYGTATPTSSVTSGVRSLTPTPAGPKRFMTKDKGKGKEMDLFQGRPSLLGSLRRERSSLSTLVHGVVTTTAAETIRNAHTARLTSALKAAVGTVSRTSSFVATPKHPNHVTTGEGSEGATPHRDRVLVPASSDDNRDQGSPLPPSSPPRDDDAQETQETQEYGSLPVPTSTMIFPHEYETPEVAEGEEDEPTQLAGDPEEEESDDGVLPGTTSGNAGNHLPLPPTPPSDVDPWGIMAVEHKLKVQRQKQQADAAQGSASDAAGPSTTGNQVTAATSGPAPLATKHATGQPGRKIIPPRTPHKPRKRKRVEPERMEVPPSRFPQESEVWSGGHSTPETPSPLKRSAKRRESKLHESALRAALASAAITSGAGAAASSREVGLHNLSMDARSSPEQMRKIQARQAAKARLLAAAADGEVDIQLPEDGYDEDDVGGEEEEDKENQADAFSMQTELGYPDDDDIGAAEAEVAEEEEIEIEEEIQPDPTSPPPAKRARRTKPEPPQSSPVKTRALRSRTSKAPKAKASPSPRPTRKLAVYVELPLLYNKSMTVEQANRQSGAGAKRGRKRKVDETSDSDDGEEEEDKEGDYEERSDESEVDADEDEDEGFKRRSGRKRVRTSATATENKISRPVRATRSSTGGAKSTTTIRTRSATTRPKSKANALKPKTTTTSNTNKAKTTKGKGKGKAKAQTDGDSKKKTKKGTEKPKSTLHAFAMQLESDDREAGVFI</sequence>
<name>A0ACD3B9Q4_9AGAR</name>
<proteinExistence type="predicted"/>
<gene>
    <name evidence="1" type="ORF">BDN72DRAFT_670793</name>
</gene>